<evidence type="ECO:0000256" key="3">
    <source>
        <dbReference type="ARBA" id="ARBA00022723"/>
    </source>
</evidence>
<feature type="domain" description="2Fe-2S ferredoxin-type" evidence="7">
    <location>
        <begin position="2"/>
        <end position="106"/>
    </location>
</feature>
<comment type="cofactor">
    <cofactor evidence="6">
        <name>[2Fe-2S] cluster</name>
        <dbReference type="ChEBI" id="CHEBI:190135"/>
    </cofactor>
</comment>
<evidence type="ECO:0000256" key="4">
    <source>
        <dbReference type="ARBA" id="ARBA00023004"/>
    </source>
</evidence>
<keyword evidence="5" id="KW-0411">Iron-sulfur</keyword>
<keyword evidence="3" id="KW-0479">Metal-binding</keyword>
<comment type="similarity">
    <text evidence="1">Belongs to the adrenodoxin/putidaredoxin family.</text>
</comment>
<dbReference type="EMBL" id="JBHSOD010000001">
    <property type="protein sequence ID" value="MFC5883399.1"/>
    <property type="molecule type" value="Genomic_DNA"/>
</dbReference>
<accession>A0ABW1EQF0</accession>
<dbReference type="PROSITE" id="PS51085">
    <property type="entry name" value="2FE2S_FER_2"/>
    <property type="match status" value="1"/>
</dbReference>
<dbReference type="PRINTS" id="PR00355">
    <property type="entry name" value="ADRENODOXIN"/>
</dbReference>
<dbReference type="RefSeq" id="WP_313766209.1">
    <property type="nucleotide sequence ID" value="NZ_BAAAVH010000072.1"/>
</dbReference>
<comment type="caution">
    <text evidence="8">The sequence shown here is derived from an EMBL/GenBank/DDBJ whole genome shotgun (WGS) entry which is preliminary data.</text>
</comment>
<organism evidence="8 9">
    <name type="scientific">Kitasatospora aburaviensis</name>
    <dbReference type="NCBI Taxonomy" id="67265"/>
    <lineage>
        <taxon>Bacteria</taxon>
        <taxon>Bacillati</taxon>
        <taxon>Actinomycetota</taxon>
        <taxon>Actinomycetes</taxon>
        <taxon>Kitasatosporales</taxon>
        <taxon>Streptomycetaceae</taxon>
        <taxon>Kitasatospora</taxon>
    </lineage>
</organism>
<evidence type="ECO:0000313" key="8">
    <source>
        <dbReference type="EMBL" id="MFC5883399.1"/>
    </source>
</evidence>
<dbReference type="SUPFAM" id="SSF54292">
    <property type="entry name" value="2Fe-2S ferredoxin-like"/>
    <property type="match status" value="1"/>
</dbReference>
<evidence type="ECO:0000256" key="5">
    <source>
        <dbReference type="ARBA" id="ARBA00023014"/>
    </source>
</evidence>
<gene>
    <name evidence="8" type="ORF">ACFP0N_00220</name>
</gene>
<proteinExistence type="inferred from homology"/>
<dbReference type="CDD" id="cd00207">
    <property type="entry name" value="fer2"/>
    <property type="match status" value="1"/>
</dbReference>
<dbReference type="InterPro" id="IPR036010">
    <property type="entry name" value="2Fe-2S_ferredoxin-like_sf"/>
</dbReference>
<evidence type="ECO:0000256" key="2">
    <source>
        <dbReference type="ARBA" id="ARBA00022714"/>
    </source>
</evidence>
<protein>
    <submittedName>
        <fullName evidence="8">2Fe-2S iron-sulfur cluster-binding protein</fullName>
    </submittedName>
</protein>
<dbReference type="InterPro" id="IPR001055">
    <property type="entry name" value="Adrenodoxin-like"/>
</dbReference>
<name>A0ABW1EQF0_9ACTN</name>
<evidence type="ECO:0000313" key="9">
    <source>
        <dbReference type="Proteomes" id="UP001596067"/>
    </source>
</evidence>
<evidence type="ECO:0000256" key="6">
    <source>
        <dbReference type="ARBA" id="ARBA00034078"/>
    </source>
</evidence>
<dbReference type="PANTHER" id="PTHR23426">
    <property type="entry name" value="FERREDOXIN/ADRENODOXIN"/>
    <property type="match status" value="1"/>
</dbReference>
<sequence length="107" mass="11368">MAKITYVEPDGSRSVLDVPVGVTVMDAAVEEGIGGIVGQCGGRMVCATCHVFVEEVEGESPPEPDDDEDEMLDYTAVERRPESRLSCQLTVGDGLGALVVRLPESQT</sequence>
<dbReference type="Gene3D" id="3.10.20.30">
    <property type="match status" value="1"/>
</dbReference>
<evidence type="ECO:0000259" key="7">
    <source>
        <dbReference type="PROSITE" id="PS51085"/>
    </source>
</evidence>
<reference evidence="9" key="1">
    <citation type="journal article" date="2019" name="Int. J. Syst. Evol. Microbiol.">
        <title>The Global Catalogue of Microorganisms (GCM) 10K type strain sequencing project: providing services to taxonomists for standard genome sequencing and annotation.</title>
        <authorList>
            <consortium name="The Broad Institute Genomics Platform"/>
            <consortium name="The Broad Institute Genome Sequencing Center for Infectious Disease"/>
            <person name="Wu L."/>
            <person name="Ma J."/>
        </authorList>
    </citation>
    <scope>NUCLEOTIDE SEQUENCE [LARGE SCALE GENOMIC DNA]</scope>
    <source>
        <strain evidence="9">CGMCC 4.1469</strain>
    </source>
</reference>
<dbReference type="PANTHER" id="PTHR23426:SF65">
    <property type="entry name" value="FERREDOXIN-2, MITOCHONDRIAL"/>
    <property type="match status" value="1"/>
</dbReference>
<keyword evidence="2" id="KW-0001">2Fe-2S</keyword>
<dbReference type="InterPro" id="IPR001041">
    <property type="entry name" value="2Fe-2S_ferredoxin-type"/>
</dbReference>
<keyword evidence="4" id="KW-0408">Iron</keyword>
<dbReference type="InterPro" id="IPR012675">
    <property type="entry name" value="Beta-grasp_dom_sf"/>
</dbReference>
<keyword evidence="9" id="KW-1185">Reference proteome</keyword>
<dbReference type="Pfam" id="PF00111">
    <property type="entry name" value="Fer2"/>
    <property type="match status" value="1"/>
</dbReference>
<evidence type="ECO:0000256" key="1">
    <source>
        <dbReference type="ARBA" id="ARBA00010914"/>
    </source>
</evidence>
<dbReference type="Proteomes" id="UP001596067">
    <property type="component" value="Unassembled WGS sequence"/>
</dbReference>